<feature type="region of interest" description="Disordered" evidence="16">
    <location>
        <begin position="280"/>
        <end position="371"/>
    </location>
</feature>
<dbReference type="CDD" id="cd01050">
    <property type="entry name" value="Acyl_ACP_Desat"/>
    <property type="match status" value="1"/>
</dbReference>
<evidence type="ECO:0000259" key="17">
    <source>
        <dbReference type="Pfam" id="PF12253"/>
    </source>
</evidence>
<evidence type="ECO:0000256" key="4">
    <source>
        <dbReference type="ARBA" id="ARBA00022516"/>
    </source>
</evidence>
<dbReference type="PROSITE" id="PS00574">
    <property type="entry name" value="FATTY_ACID_DESATUR_2"/>
    <property type="match status" value="1"/>
</dbReference>
<keyword evidence="12" id="KW-0443">Lipid metabolism</keyword>
<evidence type="ECO:0000256" key="8">
    <source>
        <dbReference type="ARBA" id="ARBA00022832"/>
    </source>
</evidence>
<evidence type="ECO:0000256" key="15">
    <source>
        <dbReference type="RuleBase" id="RU000582"/>
    </source>
</evidence>
<comment type="similarity">
    <text evidence="2 15">Belongs to the fatty acid desaturase type 2 family.</text>
</comment>
<feature type="compositionally biased region" description="Basic and acidic residues" evidence="16">
    <location>
        <begin position="280"/>
        <end position="326"/>
    </location>
</feature>
<proteinExistence type="inferred from homology"/>
<dbReference type="InterPro" id="IPR012348">
    <property type="entry name" value="RNR-like"/>
</dbReference>
<organism evidence="19 20">
    <name type="scientific">Solanum tuberosum</name>
    <name type="common">Potato</name>
    <dbReference type="NCBI Taxonomy" id="4113"/>
    <lineage>
        <taxon>Eukaryota</taxon>
        <taxon>Viridiplantae</taxon>
        <taxon>Streptophyta</taxon>
        <taxon>Embryophyta</taxon>
        <taxon>Tracheophyta</taxon>
        <taxon>Spermatophyta</taxon>
        <taxon>Magnoliopsida</taxon>
        <taxon>eudicotyledons</taxon>
        <taxon>Gunneridae</taxon>
        <taxon>Pentapetalae</taxon>
        <taxon>asterids</taxon>
        <taxon>lamiids</taxon>
        <taxon>Solanales</taxon>
        <taxon>Solanaceae</taxon>
        <taxon>Solanoideae</taxon>
        <taxon>Solaneae</taxon>
        <taxon>Solanum</taxon>
    </lineage>
</organism>
<keyword evidence="7" id="KW-0479">Metal-binding</keyword>
<dbReference type="Proteomes" id="UP000826656">
    <property type="component" value="Unassembled WGS sequence"/>
</dbReference>
<keyword evidence="13 15" id="KW-0275">Fatty acid biosynthesis</keyword>
<accession>A0ABQ7WA72</accession>
<protein>
    <recommendedName>
        <fullName evidence="14 15">Acyl-[acyl-carrier-protein] desaturase</fullName>
        <ecNumber evidence="15">1.14.19.-</ecNumber>
    </recommendedName>
</protein>
<gene>
    <name evidence="19" type="ORF">KY290_009062</name>
</gene>
<comment type="cofactor">
    <cofactor evidence="15">
        <name>Fe(2+)</name>
        <dbReference type="ChEBI" id="CHEBI:29033"/>
    </cofactor>
    <text evidence="15">Binds 2 Fe(2+) ions per subunit.</text>
</comment>
<dbReference type="Pfam" id="PF12253">
    <property type="entry name" value="CAF1A_dimeriz"/>
    <property type="match status" value="1"/>
</dbReference>
<dbReference type="InterPro" id="IPR005067">
    <property type="entry name" value="Fatty_acid_desaturase-2"/>
</dbReference>
<dbReference type="InterPro" id="IPR048800">
    <property type="entry name" value="Cac1-like_C"/>
</dbReference>
<keyword evidence="5 15" id="KW-0150">Chloroplast</keyword>
<evidence type="ECO:0000256" key="10">
    <source>
        <dbReference type="ARBA" id="ARBA00023002"/>
    </source>
</evidence>
<dbReference type="EC" id="1.14.19.-" evidence="15"/>
<comment type="function">
    <text evidence="15">Introduction of a cis double bond between carbons of the acyl chain.</text>
</comment>
<feature type="region of interest" description="Disordered" evidence="16">
    <location>
        <begin position="522"/>
        <end position="570"/>
    </location>
</feature>
<dbReference type="InterPro" id="IPR022043">
    <property type="entry name" value="CAF1A_DD"/>
</dbReference>
<comment type="caution">
    <text evidence="19">The sequence shown here is derived from an EMBL/GenBank/DDBJ whole genome shotgun (WGS) entry which is preliminary data.</text>
</comment>
<evidence type="ECO:0000256" key="13">
    <source>
        <dbReference type="ARBA" id="ARBA00023160"/>
    </source>
</evidence>
<feature type="domain" description="Chromatin assembly factor 1 subunit Cac1-like C-terminal" evidence="18">
    <location>
        <begin position="711"/>
        <end position="761"/>
    </location>
</feature>
<keyword evidence="4 15" id="KW-0444">Lipid biosynthesis</keyword>
<dbReference type="InterPro" id="IPR005803">
    <property type="entry name" value="FADS-2_CS"/>
</dbReference>
<dbReference type="SUPFAM" id="SSF47240">
    <property type="entry name" value="Ferritin-like"/>
    <property type="match status" value="1"/>
</dbReference>
<dbReference type="EMBL" id="JAIVGD010000003">
    <property type="protein sequence ID" value="KAH0777651.1"/>
    <property type="molecule type" value="Genomic_DNA"/>
</dbReference>
<reference evidence="19 20" key="1">
    <citation type="journal article" date="2021" name="bioRxiv">
        <title>Chromosome-scale and haplotype-resolved genome assembly of a tetraploid potato cultivar.</title>
        <authorList>
            <person name="Sun H."/>
            <person name="Jiao W.-B."/>
            <person name="Krause K."/>
            <person name="Campoy J.A."/>
            <person name="Goel M."/>
            <person name="Folz-Donahue K."/>
            <person name="Kukat C."/>
            <person name="Huettel B."/>
            <person name="Schneeberger K."/>
        </authorList>
    </citation>
    <scope>NUCLEOTIDE SEQUENCE [LARGE SCALE GENOMIC DNA]</scope>
    <source>
        <strain evidence="19">SolTubOtavaFocal</strain>
        <tissue evidence="19">Leaves</tissue>
    </source>
</reference>
<dbReference type="PANTHER" id="PTHR31155:SF19">
    <property type="entry name" value="STEAROYL-[ACYL-CARRIER-PROTEIN] 9-DESATURASE, CHLOROPLASTIC"/>
    <property type="match status" value="1"/>
</dbReference>
<evidence type="ECO:0000256" key="2">
    <source>
        <dbReference type="ARBA" id="ARBA00008749"/>
    </source>
</evidence>
<evidence type="ECO:0000256" key="9">
    <source>
        <dbReference type="ARBA" id="ARBA00022946"/>
    </source>
</evidence>
<dbReference type="PANTHER" id="PTHR31155">
    <property type="entry name" value="ACYL- ACYL-CARRIER-PROTEIN DESATURASE-RELATED"/>
    <property type="match status" value="1"/>
</dbReference>
<keyword evidence="11" id="KW-0408">Iron</keyword>
<evidence type="ECO:0000256" key="3">
    <source>
        <dbReference type="ARBA" id="ARBA00011738"/>
    </source>
</evidence>
<dbReference type="InterPro" id="IPR009078">
    <property type="entry name" value="Ferritin-like_SF"/>
</dbReference>
<dbReference type="Pfam" id="PF03405">
    <property type="entry name" value="FA_desaturase_2"/>
    <property type="match status" value="1"/>
</dbReference>
<feature type="domain" description="Chromatin assembly factor 1 subunit A dimerization" evidence="17">
    <location>
        <begin position="483"/>
        <end position="547"/>
    </location>
</feature>
<comment type="subcellular location">
    <subcellularLocation>
        <location evidence="1">Plastid</location>
        <location evidence="1">Chloroplast</location>
    </subcellularLocation>
</comment>
<evidence type="ECO:0000259" key="18">
    <source>
        <dbReference type="Pfam" id="PF21796"/>
    </source>
</evidence>
<evidence type="ECO:0000256" key="1">
    <source>
        <dbReference type="ARBA" id="ARBA00004229"/>
    </source>
</evidence>
<keyword evidence="8" id="KW-0276">Fatty acid metabolism</keyword>
<feature type="compositionally biased region" description="Acidic residues" evidence="16">
    <location>
        <begin position="522"/>
        <end position="534"/>
    </location>
</feature>
<comment type="subunit">
    <text evidence="3 15">Homodimer.</text>
</comment>
<dbReference type="Pfam" id="PF21796">
    <property type="entry name" value="Cac1_C"/>
    <property type="match status" value="1"/>
</dbReference>
<keyword evidence="9" id="KW-0809">Transit peptide</keyword>
<keyword evidence="20" id="KW-1185">Reference proteome</keyword>
<dbReference type="Gene3D" id="1.10.620.20">
    <property type="entry name" value="Ribonucleotide Reductase, subunit A"/>
    <property type="match status" value="1"/>
</dbReference>
<evidence type="ECO:0000256" key="16">
    <source>
        <dbReference type="SAM" id="MobiDB-lite"/>
    </source>
</evidence>
<evidence type="ECO:0000256" key="11">
    <source>
        <dbReference type="ARBA" id="ARBA00023004"/>
    </source>
</evidence>
<evidence type="ECO:0000313" key="20">
    <source>
        <dbReference type="Proteomes" id="UP000826656"/>
    </source>
</evidence>
<keyword evidence="6" id="KW-0934">Plastid</keyword>
<evidence type="ECO:0000256" key="14">
    <source>
        <dbReference type="ARBA" id="ARBA00030374"/>
    </source>
</evidence>
<keyword evidence="10 15" id="KW-0560">Oxidoreductase</keyword>
<name>A0ABQ7WA72_SOLTU</name>
<evidence type="ECO:0000256" key="7">
    <source>
        <dbReference type="ARBA" id="ARBA00022723"/>
    </source>
</evidence>
<sequence length="1180" mass="133364">MSEPMMIDGVEEVKMEVVSDRSAKKTLKRKRVSLVMDSPEEKAAKIDGLEVEMKGLVEYYKEVVEKKVVEVEDLKGLGLNSVIACMLEESSLSLSKLVDVIFEKISDSECSSSKVSVKSAVILVGQRMLYGIPNADVDVLEDESESALWCWETRDLKLLPKSVRATLKIRRTCRKKIHERITAVSALLTALKKVETDCIQEQMKASEKLGKVLNEADIRLLVASMEQKNGAEVAEKSVKLEEKLLIKQLERNKREAEKEKKRMEREIEKEKLKSEKELKRLQSEAEKEEKRFEKEESKLKKQMMREQEETEKDRRRKEKEEAEVKRQLTLQKQASMMERFLKRSKTNSSSQNNQSLDEPASDFTPSKCEKMPGSVTLSMDSVLTQNDDFNADDIWKSHLTSWHCLGRSILSKGKVHWGIRRKPKTNVVKEIKLTASRGLTCDVEDNTEKLVDGWAEPSSNTRTCNVGEVNAIPCRQKGLLRRQLLQFDKCHRPAFYGVWPQKSQVVGARHPLAMDPDLDYEVDSDEEWEEEEPGESLSDCDKDDNECLEEECSRGEDEDESEDGFLVPDGYLSDEEGVQVDKVESHDADGSTILSSSAQEGPSEEFAVLFRQQKYLHNLTEQALRKNKPLIILNLMHEKAPFLLADELTGNEKVEQMCLGGLAICSFPGYSSIPISTCDDVIEGDSEPCPSGSKAITPQIASPAALADSDLPQVVSVIQSCSHGINKVVESLQLKFPTISKSQLKNKVREIAEFIDGRWQVRKDVLVNLGLSISPGEIVEVKNRASTMALNVNGVSLKSHKMLPFPCSSARSQRVFMASTIHRPSVEVGSVKKAFTPPREVHVQVTHSMPPEKIEVFDSLRDWAAQNLLVHLKPVEKCWQPTDFLPDPASEGFDEQVKELRERCKEIPDDYFVVLIGDMITEEALPTYQTMINTLDGVRDETGASLTPWAIWTRAWTAEENRHGDLLNKYLYLSGRVDMKQIEKTIQYLIGSGMDPRTENNPYLGFVYTSFQERATFVSHGNTARLAKEHGDMKLAQICGSIAADEKRHETAYTKIVEKLLEVDPDGAILAIGDMMRKNISMPAHLMYDGRDDNLFEHFSAVAQRLGVYTAKDYADILEFLVGRWEVEKLTGLSSEGRRAQDYVCGLAPRIRKLEERAQARAKQRSPVPFSWIFGKEIKI</sequence>
<evidence type="ECO:0000256" key="12">
    <source>
        <dbReference type="ARBA" id="ARBA00023098"/>
    </source>
</evidence>
<evidence type="ECO:0000313" key="19">
    <source>
        <dbReference type="EMBL" id="KAH0777651.1"/>
    </source>
</evidence>
<feature type="compositionally biased region" description="Acidic residues" evidence="16">
    <location>
        <begin position="541"/>
        <end position="563"/>
    </location>
</feature>
<evidence type="ECO:0000256" key="6">
    <source>
        <dbReference type="ARBA" id="ARBA00022640"/>
    </source>
</evidence>
<evidence type="ECO:0000256" key="5">
    <source>
        <dbReference type="ARBA" id="ARBA00022528"/>
    </source>
</evidence>